<evidence type="ECO:0000313" key="2">
    <source>
        <dbReference type="EMBL" id="AQU86198.1"/>
    </source>
</evidence>
<feature type="region of interest" description="Disordered" evidence="1">
    <location>
        <begin position="51"/>
        <end position="73"/>
    </location>
</feature>
<dbReference type="AlphaFoldDB" id="A0A9N7CJA2"/>
<keyword evidence="5" id="KW-1185">Reference proteome</keyword>
<dbReference type="EMBL" id="NIRT01000034">
    <property type="protein sequence ID" value="PYD65333.1"/>
    <property type="molecule type" value="Genomic_DNA"/>
</dbReference>
<evidence type="ECO:0000313" key="5">
    <source>
        <dbReference type="Proteomes" id="UP000247512"/>
    </source>
</evidence>
<dbReference type="EMBL" id="CP019875">
    <property type="protein sequence ID" value="AQU86198.1"/>
    <property type="molecule type" value="Genomic_DNA"/>
</dbReference>
<accession>A0A9N7CJA2</accession>
<reference evidence="3 5" key="3">
    <citation type="submission" date="2017-06" db="EMBL/GenBank/DDBJ databases">
        <title>A draft genome sequence of Komagataeibacter nataicola LMG 1536.</title>
        <authorList>
            <person name="Skraban J."/>
            <person name="Cleenwerck I."/>
            <person name="Vandamme P."/>
            <person name="Trcek J."/>
        </authorList>
    </citation>
    <scope>NUCLEOTIDE SEQUENCE [LARGE SCALE GENOMIC DNA]</scope>
    <source>
        <strain evidence="3 5">LMG 1536</strain>
    </source>
</reference>
<dbReference type="Proteomes" id="UP000189683">
    <property type="component" value="Chromosome"/>
</dbReference>
<reference evidence="2" key="2">
    <citation type="submission" date="2017-02" db="EMBL/GenBank/DDBJ databases">
        <authorList>
            <person name="Zhang H."/>
        </authorList>
    </citation>
    <scope>NUCLEOTIDE SEQUENCE</scope>
    <source>
        <strain evidence="2">RZS01</strain>
    </source>
</reference>
<evidence type="ECO:0000313" key="3">
    <source>
        <dbReference type="EMBL" id="PYD65333.1"/>
    </source>
</evidence>
<dbReference type="Proteomes" id="UP000247512">
    <property type="component" value="Unassembled WGS sequence"/>
</dbReference>
<sequence length="73" mass="7898">MTEGTVDGGLMLGLPLCARQMFAIGINQAQIDMRRDALPFSVVKALRLPVGDPQQSSNTVNDFLDAEPAPERL</sequence>
<dbReference type="KEGG" id="kna:B0W47_00585"/>
<organism evidence="2 4">
    <name type="scientific">Komagataeibacter nataicola</name>
    <dbReference type="NCBI Taxonomy" id="265960"/>
    <lineage>
        <taxon>Bacteria</taxon>
        <taxon>Pseudomonadati</taxon>
        <taxon>Pseudomonadota</taxon>
        <taxon>Alphaproteobacteria</taxon>
        <taxon>Acetobacterales</taxon>
        <taxon>Acetobacteraceae</taxon>
        <taxon>Komagataeibacter</taxon>
    </lineage>
</organism>
<protein>
    <submittedName>
        <fullName evidence="2">Uncharacterized protein</fullName>
    </submittedName>
</protein>
<gene>
    <name evidence="2" type="ORF">B0W47_00585</name>
    <name evidence="3" type="ORF">CDI09_14090</name>
</gene>
<evidence type="ECO:0000256" key="1">
    <source>
        <dbReference type="SAM" id="MobiDB-lite"/>
    </source>
</evidence>
<reference evidence="4" key="1">
    <citation type="submission" date="2017-02" db="EMBL/GenBank/DDBJ databases">
        <title>zhang.</title>
        <authorList>
            <person name="Zhang H."/>
        </authorList>
    </citation>
    <scope>NUCLEOTIDE SEQUENCE [LARGE SCALE GENOMIC DNA]</scope>
    <source>
        <strain evidence="4">RZS01</strain>
    </source>
</reference>
<evidence type="ECO:0000313" key="4">
    <source>
        <dbReference type="Proteomes" id="UP000189683"/>
    </source>
</evidence>
<name>A0A9N7CJA2_9PROT</name>
<proteinExistence type="predicted"/>